<dbReference type="InterPro" id="IPR017853">
    <property type="entry name" value="GH"/>
</dbReference>
<evidence type="ECO:0000256" key="4">
    <source>
        <dbReference type="ARBA" id="ARBA00009000"/>
    </source>
</evidence>
<dbReference type="HAMAP" id="MF_00685">
    <property type="entry name" value="GlgB"/>
    <property type="match status" value="1"/>
</dbReference>
<dbReference type="InterPro" id="IPR006407">
    <property type="entry name" value="GlgB"/>
</dbReference>
<dbReference type="Gene3D" id="3.20.20.80">
    <property type="entry name" value="Glycosidases"/>
    <property type="match status" value="1"/>
</dbReference>
<dbReference type="FunFam" id="3.20.20.80:FF:000003">
    <property type="entry name" value="1,4-alpha-glucan branching enzyme GlgB"/>
    <property type="match status" value="1"/>
</dbReference>
<dbReference type="InterPro" id="IPR006048">
    <property type="entry name" value="A-amylase/branching_C"/>
</dbReference>
<accession>A0A3A3FIL7</accession>
<dbReference type="NCBIfam" id="NF008967">
    <property type="entry name" value="PRK12313.1"/>
    <property type="match status" value="1"/>
</dbReference>
<evidence type="ECO:0000256" key="7">
    <source>
        <dbReference type="ARBA" id="ARBA00022679"/>
    </source>
</evidence>
<dbReference type="InterPro" id="IPR054169">
    <property type="entry name" value="GlgB_N"/>
</dbReference>
<dbReference type="InterPro" id="IPR044143">
    <property type="entry name" value="GlgB_N_E_set_prok"/>
</dbReference>
<dbReference type="SUPFAM" id="SSF81296">
    <property type="entry name" value="E set domains"/>
    <property type="match status" value="2"/>
</dbReference>
<evidence type="ECO:0000256" key="8">
    <source>
        <dbReference type="ARBA" id="ARBA00023056"/>
    </source>
</evidence>
<evidence type="ECO:0000256" key="10">
    <source>
        <dbReference type="HAMAP-Rule" id="MF_00685"/>
    </source>
</evidence>
<dbReference type="InterPro" id="IPR006047">
    <property type="entry name" value="GH13_cat_dom"/>
</dbReference>
<dbReference type="GO" id="GO:0005978">
    <property type="term" value="P:glycogen biosynthetic process"/>
    <property type="evidence" value="ECO:0007669"/>
    <property type="project" value="UniProtKB-UniRule"/>
</dbReference>
<feature type="domain" description="Glycosyl hydrolase family 13 catalytic" evidence="12">
    <location>
        <begin position="280"/>
        <end position="629"/>
    </location>
</feature>
<dbReference type="Pfam" id="PF02922">
    <property type="entry name" value="CBM_48"/>
    <property type="match status" value="1"/>
</dbReference>
<keyword evidence="5 10" id="KW-0321">Glycogen metabolism</keyword>
<keyword evidence="14" id="KW-1185">Reference proteome</keyword>
<keyword evidence="7 10" id="KW-0808">Transferase</keyword>
<dbReference type="GO" id="GO:0004553">
    <property type="term" value="F:hydrolase activity, hydrolyzing O-glycosyl compounds"/>
    <property type="evidence" value="ECO:0007669"/>
    <property type="project" value="InterPro"/>
</dbReference>
<comment type="pathway">
    <text evidence="3 10">Glycan biosynthesis; glycogen biosynthesis.</text>
</comment>
<dbReference type="FunFam" id="2.60.40.10:FF:000169">
    <property type="entry name" value="1,4-alpha-glucan branching enzyme GlgB"/>
    <property type="match status" value="1"/>
</dbReference>
<reference evidence="14" key="1">
    <citation type="submission" date="2018-09" db="EMBL/GenBank/DDBJ databases">
        <authorList>
            <person name="Zhu H."/>
        </authorList>
    </citation>
    <scope>NUCLEOTIDE SEQUENCE [LARGE SCALE GENOMIC DNA]</scope>
    <source>
        <strain evidence="14">K1R23-30</strain>
    </source>
</reference>
<dbReference type="Pfam" id="PF02806">
    <property type="entry name" value="Alpha-amylase_C"/>
    <property type="match status" value="1"/>
</dbReference>
<dbReference type="OrthoDB" id="9800174at2"/>
<evidence type="ECO:0000313" key="13">
    <source>
        <dbReference type="EMBL" id="RJF95333.1"/>
    </source>
</evidence>
<dbReference type="EC" id="2.4.1.18" evidence="10"/>
<dbReference type="InterPro" id="IPR013783">
    <property type="entry name" value="Ig-like_fold"/>
</dbReference>
<name>A0A3A3FIL7_9BURK</name>
<organism evidence="13 14">
    <name type="scientific">Noviherbaspirillum saxi</name>
    <dbReference type="NCBI Taxonomy" id="2320863"/>
    <lineage>
        <taxon>Bacteria</taxon>
        <taxon>Pseudomonadati</taxon>
        <taxon>Pseudomonadota</taxon>
        <taxon>Betaproteobacteria</taxon>
        <taxon>Burkholderiales</taxon>
        <taxon>Oxalobacteraceae</taxon>
        <taxon>Noviherbaspirillum</taxon>
    </lineage>
</organism>
<comment type="function">
    <text evidence="2 10">Catalyzes the formation of the alpha-1,6-glucosidic linkages in glycogen by scission of a 1,4-alpha-linked oligosaccharide from growing alpha-1,4-glucan chains and the subsequent attachment of the oligosaccharide to the alpha-1,6 position.</text>
</comment>
<dbReference type="EMBL" id="QYUO01000002">
    <property type="protein sequence ID" value="RJF95333.1"/>
    <property type="molecule type" value="Genomic_DNA"/>
</dbReference>
<dbReference type="InterPro" id="IPR013780">
    <property type="entry name" value="Glyco_hydro_b"/>
</dbReference>
<comment type="similarity">
    <text evidence="4 10">Belongs to the glycosyl hydrolase 13 family. GlgB subfamily.</text>
</comment>
<dbReference type="PANTHER" id="PTHR43651">
    <property type="entry name" value="1,4-ALPHA-GLUCAN-BRANCHING ENZYME"/>
    <property type="match status" value="1"/>
</dbReference>
<dbReference type="PIRSF" id="PIRSF000463">
    <property type="entry name" value="GlgB"/>
    <property type="match status" value="1"/>
</dbReference>
<sequence length="750" mass="83738">MADRIEELADVDQKTLDAVLGGQLPNPFALFGPHREGERTVVRTFQPGARAVDIVARVAGNDARGELIESLYNVHQSGLFVSAVPLPAGKRDYLLRITWPTSSGGEHVQYTEDPYSFGLLLGELDMHLLAEGSHRELGRCLGANPMDIDGAAGTRFAVWAPNARRVSVVGDFNLWDGRRHPMRCRYETGVWELFIPRLRSGTRYQYEIVAADGNVLPLKADPVARATEQPPSTVSVVAADAPFRWSDDGWMAERARRHDLRAPLSVYEVHAGSWLRILEEDGRSLNWHELGDRLIPYVAGMGFTHVEFLPIMEHPFGGSWGYQPLGLFAPSARFGSPAGFASFVDRCHAAGIGVILDWVPAHFPSDEHGLMRFDGTALYEHQDPREGFHQDWNTLIYNLGRNEVCGFLIASALEWLEHYHVDGLRVDAVASMLYRDYSRKAGEWVPNVHGGRENLEAVAFLRKLNEIVRQRCPGALMIAEESTAWPGVSAPVEDGGLGFTHKWNMGWMHDTLRYMAYDPVYRQHHHHDMTFGLIYAFSEKFMLPISHDEVVHGKGSLLNKMPGVDHAQRLANLRAYFGFMWTHPGKKLLFMGCEFAQEKEWNHDASPEWNLLDNPAHRGVQRLVRDLNRVYAGEPALHKKDCQSDGFAWVIGDDNANSVFAFLRKGDDGDAPLLVVLNMTPVPRDGYRIGVPGQAGAWRVILNTDAAVYGGPGTEIAEVHEVQRQAAHGMEQSIALRLPPLSTLVLKPAQ</sequence>
<dbReference type="AlphaFoldDB" id="A0A3A3FIL7"/>
<keyword evidence="6 10" id="KW-0328">Glycosyltransferase</keyword>
<proteinExistence type="inferred from homology"/>
<dbReference type="NCBIfam" id="NF003811">
    <property type="entry name" value="PRK05402.1"/>
    <property type="match status" value="1"/>
</dbReference>
<dbReference type="PANTHER" id="PTHR43651:SF3">
    <property type="entry name" value="1,4-ALPHA-GLUCAN-BRANCHING ENZYME"/>
    <property type="match status" value="1"/>
</dbReference>
<protein>
    <recommendedName>
        <fullName evidence="10">1,4-alpha-glucan branching enzyme GlgB</fullName>
        <ecNumber evidence="10">2.4.1.18</ecNumber>
    </recommendedName>
    <alternativeName>
        <fullName evidence="10">1,4-alpha-D-glucan:1,4-alpha-D-glucan 6-glucosyl-transferase</fullName>
    </alternativeName>
    <alternativeName>
        <fullName evidence="10">Alpha-(1-&gt;4)-glucan branching enzyme</fullName>
    </alternativeName>
    <alternativeName>
        <fullName evidence="10">Glycogen branching enzyme</fullName>
        <shortName evidence="10">BE</shortName>
    </alternativeName>
</protein>
<feature type="active site" description="Proton donor" evidence="10 11">
    <location>
        <position position="480"/>
    </location>
</feature>
<dbReference type="CDD" id="cd11322">
    <property type="entry name" value="AmyAc_Glg_BE"/>
    <property type="match status" value="1"/>
</dbReference>
<gene>
    <name evidence="10 13" type="primary">glgB</name>
    <name evidence="13" type="ORF">D3871_18045</name>
</gene>
<evidence type="ECO:0000256" key="3">
    <source>
        <dbReference type="ARBA" id="ARBA00004964"/>
    </source>
</evidence>
<dbReference type="SMART" id="SM00642">
    <property type="entry name" value="Aamy"/>
    <property type="match status" value="1"/>
</dbReference>
<dbReference type="FunFam" id="2.60.40.1180:FF:000002">
    <property type="entry name" value="1,4-alpha-glucan branching enzyme GlgB"/>
    <property type="match status" value="1"/>
</dbReference>
<dbReference type="InterPro" id="IPR037439">
    <property type="entry name" value="Branching_enzy"/>
</dbReference>
<evidence type="ECO:0000256" key="6">
    <source>
        <dbReference type="ARBA" id="ARBA00022676"/>
    </source>
</evidence>
<dbReference type="SUPFAM" id="SSF51011">
    <property type="entry name" value="Glycosyl hydrolase domain"/>
    <property type="match status" value="1"/>
</dbReference>
<feature type="active site" description="Nucleophile" evidence="10 11">
    <location>
        <position position="427"/>
    </location>
</feature>
<keyword evidence="9 10" id="KW-0119">Carbohydrate metabolism</keyword>
<dbReference type="Pfam" id="PF22019">
    <property type="entry name" value="GlgB_N"/>
    <property type="match status" value="1"/>
</dbReference>
<dbReference type="CDD" id="cd02855">
    <property type="entry name" value="E_set_GBE_prok_N"/>
    <property type="match status" value="1"/>
</dbReference>
<evidence type="ECO:0000256" key="1">
    <source>
        <dbReference type="ARBA" id="ARBA00000826"/>
    </source>
</evidence>
<dbReference type="UniPathway" id="UPA00164"/>
<dbReference type="GO" id="GO:0005829">
    <property type="term" value="C:cytosol"/>
    <property type="evidence" value="ECO:0007669"/>
    <property type="project" value="TreeGrafter"/>
</dbReference>
<dbReference type="InterPro" id="IPR004193">
    <property type="entry name" value="Glyco_hydro_13_N"/>
</dbReference>
<evidence type="ECO:0000256" key="2">
    <source>
        <dbReference type="ARBA" id="ARBA00002953"/>
    </source>
</evidence>
<comment type="subunit">
    <text evidence="10">Monomer.</text>
</comment>
<dbReference type="InterPro" id="IPR014756">
    <property type="entry name" value="Ig_E-set"/>
</dbReference>
<evidence type="ECO:0000256" key="11">
    <source>
        <dbReference type="PIRSR" id="PIRSR000463-1"/>
    </source>
</evidence>
<dbReference type="NCBIfam" id="TIGR01515">
    <property type="entry name" value="branching_enzym"/>
    <property type="match status" value="1"/>
</dbReference>
<keyword evidence="8 10" id="KW-0320">Glycogen biosynthesis</keyword>
<evidence type="ECO:0000313" key="14">
    <source>
        <dbReference type="Proteomes" id="UP000265955"/>
    </source>
</evidence>
<evidence type="ECO:0000256" key="9">
    <source>
        <dbReference type="ARBA" id="ARBA00023277"/>
    </source>
</evidence>
<evidence type="ECO:0000256" key="5">
    <source>
        <dbReference type="ARBA" id="ARBA00022600"/>
    </source>
</evidence>
<dbReference type="GO" id="GO:0043169">
    <property type="term" value="F:cation binding"/>
    <property type="evidence" value="ECO:0007669"/>
    <property type="project" value="InterPro"/>
</dbReference>
<dbReference type="GO" id="GO:0003844">
    <property type="term" value="F:1,4-alpha-glucan branching enzyme activity"/>
    <property type="evidence" value="ECO:0007669"/>
    <property type="project" value="UniProtKB-UniRule"/>
</dbReference>
<evidence type="ECO:0000259" key="12">
    <source>
        <dbReference type="SMART" id="SM00642"/>
    </source>
</evidence>
<dbReference type="Gene3D" id="2.60.40.1180">
    <property type="entry name" value="Golgi alpha-mannosidase II"/>
    <property type="match status" value="1"/>
</dbReference>
<comment type="catalytic activity">
    <reaction evidence="1 10">
        <text>Transfers a segment of a (1-&gt;4)-alpha-D-glucan chain to a primary hydroxy group in a similar glucan chain.</text>
        <dbReference type="EC" id="2.4.1.18"/>
    </reaction>
</comment>
<dbReference type="Proteomes" id="UP000265955">
    <property type="component" value="Unassembled WGS sequence"/>
</dbReference>
<comment type="caution">
    <text evidence="13">The sequence shown here is derived from an EMBL/GenBank/DDBJ whole genome shotgun (WGS) entry which is preliminary data.</text>
</comment>
<dbReference type="Gene3D" id="2.60.40.10">
    <property type="entry name" value="Immunoglobulins"/>
    <property type="match status" value="1"/>
</dbReference>
<dbReference type="RefSeq" id="WP_119770483.1">
    <property type="nucleotide sequence ID" value="NZ_QYUO01000002.1"/>
</dbReference>
<dbReference type="SUPFAM" id="SSF51445">
    <property type="entry name" value="(Trans)glycosidases"/>
    <property type="match status" value="1"/>
</dbReference>